<dbReference type="SMART" id="SM00882">
    <property type="entry name" value="CoA_trans"/>
    <property type="match status" value="1"/>
</dbReference>
<evidence type="ECO:0000313" key="6">
    <source>
        <dbReference type="Proteomes" id="UP000198440"/>
    </source>
</evidence>
<evidence type="ECO:0000256" key="2">
    <source>
        <dbReference type="ARBA" id="ARBA00022679"/>
    </source>
</evidence>
<dbReference type="PANTHER" id="PTHR43293">
    <property type="entry name" value="ACETATE COA-TRANSFERASE YDIF"/>
    <property type="match status" value="1"/>
</dbReference>
<name>A0A239KS23_9RHOB</name>
<comment type="similarity">
    <text evidence="1 3">Belongs to the 3-oxoacid CoA-transferase family.</text>
</comment>
<organism evidence="5 6">
    <name type="scientific">Antarctobacter heliothermus</name>
    <dbReference type="NCBI Taxonomy" id="74033"/>
    <lineage>
        <taxon>Bacteria</taxon>
        <taxon>Pseudomonadati</taxon>
        <taxon>Pseudomonadota</taxon>
        <taxon>Alphaproteobacteria</taxon>
        <taxon>Rhodobacterales</taxon>
        <taxon>Roseobacteraceae</taxon>
        <taxon>Antarctobacter</taxon>
    </lineage>
</organism>
<feature type="active site" description="5-glutamyl coenzyme A thioester intermediate" evidence="4">
    <location>
        <position position="328"/>
    </location>
</feature>
<evidence type="ECO:0000256" key="1">
    <source>
        <dbReference type="ARBA" id="ARBA00007154"/>
    </source>
</evidence>
<dbReference type="Gene3D" id="3.40.1080.10">
    <property type="entry name" value="Glutaconate Coenzyme A-transferase"/>
    <property type="match status" value="2"/>
</dbReference>
<dbReference type="AlphaFoldDB" id="A0A239KS23"/>
<reference evidence="5 6" key="1">
    <citation type="submission" date="2017-06" db="EMBL/GenBank/DDBJ databases">
        <authorList>
            <person name="Kim H.J."/>
            <person name="Triplett B.A."/>
        </authorList>
    </citation>
    <scope>NUCLEOTIDE SEQUENCE [LARGE SCALE GENOMIC DNA]</scope>
    <source>
        <strain evidence="5 6">DSM 11445</strain>
    </source>
</reference>
<dbReference type="RefSeq" id="WP_089280083.1">
    <property type="nucleotide sequence ID" value="NZ_FZON01000070.1"/>
</dbReference>
<accession>A0A239KS23</accession>
<dbReference type="Proteomes" id="UP000198440">
    <property type="component" value="Unassembled WGS sequence"/>
</dbReference>
<dbReference type="GO" id="GO:0046952">
    <property type="term" value="P:ketone body catabolic process"/>
    <property type="evidence" value="ECO:0007669"/>
    <property type="project" value="InterPro"/>
</dbReference>
<keyword evidence="2 3" id="KW-0808">Transferase</keyword>
<dbReference type="InterPro" id="IPR014388">
    <property type="entry name" value="3-oxoacid_CoA-transferase"/>
</dbReference>
<comment type="function">
    <text evidence="3">CoA transferase having broad substrate specificity for short-chain acyl-CoA thioesters with the activity decreasing when the length of the carboxylic acid chain exceeds four carbons.</text>
</comment>
<comment type="catalytic activity">
    <reaction evidence="3">
        <text>an acyl-CoA + acetate = a carboxylate + acetyl-CoA</text>
        <dbReference type="Rhea" id="RHEA:13381"/>
        <dbReference type="ChEBI" id="CHEBI:29067"/>
        <dbReference type="ChEBI" id="CHEBI:30089"/>
        <dbReference type="ChEBI" id="CHEBI:57288"/>
        <dbReference type="ChEBI" id="CHEBI:58342"/>
        <dbReference type="EC" id="2.8.3.8"/>
    </reaction>
</comment>
<dbReference type="GO" id="GO:0008775">
    <property type="term" value="F:acetate CoA-transferase activity"/>
    <property type="evidence" value="ECO:0007669"/>
    <property type="project" value="UniProtKB-EC"/>
</dbReference>
<evidence type="ECO:0000313" key="5">
    <source>
        <dbReference type="EMBL" id="SNT20840.1"/>
    </source>
</evidence>
<dbReference type="InterPro" id="IPR004165">
    <property type="entry name" value="CoA_trans_fam_I"/>
</dbReference>
<dbReference type="EMBL" id="FZON01000070">
    <property type="protein sequence ID" value="SNT20840.1"/>
    <property type="molecule type" value="Genomic_DNA"/>
</dbReference>
<dbReference type="PIRSF" id="PIRSF000858">
    <property type="entry name" value="SCOT-t"/>
    <property type="match status" value="1"/>
</dbReference>
<dbReference type="PANTHER" id="PTHR43293:SF1">
    <property type="entry name" value="ACETATE COA-TRANSFERASE YDIF"/>
    <property type="match status" value="1"/>
</dbReference>
<dbReference type="Pfam" id="PF01144">
    <property type="entry name" value="CoA_trans"/>
    <property type="match status" value="1"/>
</dbReference>
<proteinExistence type="inferred from homology"/>
<evidence type="ECO:0000256" key="4">
    <source>
        <dbReference type="PIRSR" id="PIRSR000858-1"/>
    </source>
</evidence>
<sequence>MSKIMTAEEAVRRIGDGAIIAVNSSSGLCCPDAVLAALGARYEQTGSPRNLTSIHPIAAGDMFGTPGVDHIAKPGLLSKIIGGSYPSGPSKAEPPKIWQMITAEQIKAYNVPSGIVFDMLGEGAAKRPGVLTKVGLKTFVDPDLEGCAMNESARAEPIVSHRDFDGEDWLYFPSVQPDIAIIRATTADERGNLSFEHEGAYLGAMEMALAARNSGGVVIAQVKRVAQNGSIRPHDVRVPAILVDVIVEEPEQLQTTATQYDPAISGELIRPLHTFRNVDFNVGKVIARRVAQELRKGWAVNIGFGVSANVPRILVEEGLHGAVTWMIEQGAVGGVPLLDFKFGCAANAEAFVASPHQFTYFQAGGFDASLLSFLEVGRDGSVNVSRLRGVRHRTAGAGGFVDITARARKIVFSGNFNAGAKMRIENDKLIIDSEGKVAKFVEEVDQVSFSGARALEQGQDVTYVTERCVIRLINGALVVTEIAPGVDLQSDILDQADSALRVADDLKVMDARLFHPDAMQLDLSPA</sequence>
<gene>
    <name evidence="5" type="ORF">SAMN04488078_107013</name>
</gene>
<dbReference type="InterPro" id="IPR037171">
    <property type="entry name" value="NagB/RpiA_transferase-like"/>
</dbReference>
<protein>
    <recommendedName>
        <fullName evidence="3">Acetate CoA-transferase YdiF</fullName>
        <ecNumber evidence="3">2.8.3.8</ecNumber>
    </recommendedName>
</protein>
<evidence type="ECO:0000256" key="3">
    <source>
        <dbReference type="PIRNR" id="PIRNR000858"/>
    </source>
</evidence>
<dbReference type="OrthoDB" id="9805230at2"/>
<dbReference type="EC" id="2.8.3.8" evidence="3"/>
<dbReference type="SUPFAM" id="SSF100950">
    <property type="entry name" value="NagB/RpiA/CoA transferase-like"/>
    <property type="match status" value="2"/>
</dbReference>